<dbReference type="InterPro" id="IPR027417">
    <property type="entry name" value="P-loop_NTPase"/>
</dbReference>
<feature type="region of interest" description="Disordered" evidence="1">
    <location>
        <begin position="2238"/>
        <end position="2264"/>
    </location>
</feature>
<sequence length="2281" mass="256476">MYWEICNLANRGRRDSGNIRKGDARTLVVPAKKGGGIEASNALDLQTLKDQKIRVHDAMIIAGCYACCGLSSERDVFFYNDFQIEMAHKVWNWMYPLCFNFADVLSPADDNSFPWETGRQASEGGVAFHSAKHSWVEFKKDIEFDRNFNFDGRAPDTAEDPRWLIWLRFSKHTGGYAKKQSSGGTDIQLWDAEELAGKLVEERHRENPNDSWLFAESQEASQRPTQVLTFCGTEIPRSTYPKMVTFRAPPIERSSFLEDLWWSTDFCLKQDHGREQRSNFRMVQVLLVDSELQKEQLEALSPTARGIVFIWWKEWRQLRNCMSDVFSRASDSLKVKTLCLQGCSSLSDLPQYDEMRRIVGPTAETGLGPLFPSMAEGRAVLRKGLSALCLSDCTNGPREICLESESSNLNTDSQNLRSLVLRDLPFLEDIQLPSNCSTGLQIVKAKNLVKLRKIGPLRGQADLRILKLVGLPELEEVMTPELEEERMEQKIGFFGKAPDGGLRSIRRFEVRDLQKVTRLPKVATWKKLERLRIIGLPLLERLPDRLCELEELEGRRSDKANVNIDDVPSVTNPPWHMVNYPSAEERWFKIVKLQKMEEERQIKRNTLRVFVVGHAHSGKTSVCNALTGMRDPLGTTALQEGRLPPSRRSSRAGRRPVLRKEGATSLAPSPLTIYSLWVEPKPARIPSWSVKPSIRGKRLPAEVEERLEGENTIGISSAESKMAQYAKKEDYEEKGDFVLQQMPDDTTATGDRSGEASPFTLTTAGRSSRLSDQDVSNGTDRSPTSTLGGEAGHQIDPSSPSSRGCFSPHAKLGKKSFAIQDNMRKRPLPVDIQLWDFAGEIAYRASCRTLYFEGACHLLCFDGARIAERPKSEWADLIDRHVLEWIEDIAATVTASSKKQIRPPKVILVSTKMSLASSAERELVKMVDRVTERLYGRPDSPSFASHRDDEFKKTISIDSVLCIDVNGNIRSQVTTPDSSKPSTKLLPVGMAAELEPVVEAFASSRDDLNRMAKGAFLLSKVRSELGAEELPKWIEWVQRDSGLRLLYEPRWEAGSSQSVDKQLEESDEKTSETKDGTLKSDPSEFGEAAAAVDPTVSAAPFASSVAVVAEPASPLFDKEASAHCFVLTDAHWLLDLFMDLLEPHKSPGSLLAHSNQQIPHNRQQVWSEELRDKLVVALQREKTVARKGSMETGEEVTLDKKKICDMFGTMLDQMNRKAVIHLFLLKIILSHRIERMTHASSGGGGSRQFQKFREKQELFRTYLRVLCAALVMIPADSNSGDPNGPGPPCERATKFVVPLKWASTDSHILNTVQAVGREKAKHQSIVRFATGGRISSKLFQDIQCEVIRAWMHQSPECSPRALVDSKGLLLSRTFKVPDGTEGEQGVEEDVVVHVQLVKMHSKRPNAESEAVSKWQRWQPQDAGPSGRAVEEAEEFNDLPGKPARLLVRVLFGLDTALKKLHGTENRGGNVERFAERIESHHFFPHVVDITTQTLKTAHPDLETELRCPVCERFCINLAEFEKPDGSIDSRKFIRDAVCYTHSEKNFEPKPIEATRLPCLTAQNRESPLKVEVKFTKDVLFELPKMLKQVRRVVWETYTDGSFPSWFVCCPPPKTTFRERVKMFFFRDWTVIFLCELCQKPAQRVVRREREDQSPDSKGDRQHPELRVVYSEGEILKRVVRIDTFATIFLKKFFLYVTLAALKQMEELGVFPLYTILKELNLEFIDPSWTPTYGYMDFLSRSLSQWTQRAKVFKGAPGEEDEEDQSVNPFVRVLWLLCAPERISQCSPPLAVALRQSPLHALPLFLKEIERAADEHFTRMETRLENEGETGESPPRFSVDLRPFPLLKLLCLAGMRGEREAFRRLLEVLCRLGLESRGMVLRIVWSLLKTLKELSGDTEDTINNSNKKAGTGGQSKAKAKWAATQGPLRKRVDEGTLECLRVALKRVPPEERQGGAAASALLFACQENLREAVEALVKEQVGTDPDPMALLVTRVAGRPVPRGRPTSAQRVAERDATVRASLYRRSRSRGQRPAPLFSETRSGVVGGWGAGTLVRTSSRVPPAPLPEGLEGLPVGVWRQEQGVGGNLPVEDLMGDGVMTRGAPQNGIGGGDELRADTSPLLVAVSRGNSEVVEVLLRHRVGRVNFRSLSGKSALLLAVEKGRPDIVRQNGNEAVLRALLDFSSLEDLMRPAANGETLVGLAERRSARPVLCALLETYLRKVRMSLRRQELMAQEREERAERQRERRQRNGTDEDLEEVDLDEEEEVPLEPHWLDLCDRLGVS</sequence>
<feature type="region of interest" description="Disordered" evidence="1">
    <location>
        <begin position="635"/>
        <end position="663"/>
    </location>
</feature>
<dbReference type="Gene3D" id="3.80.10.10">
    <property type="entry name" value="Ribonuclease Inhibitor"/>
    <property type="match status" value="1"/>
</dbReference>
<feature type="region of interest" description="Disordered" evidence="1">
    <location>
        <begin position="1896"/>
        <end position="1924"/>
    </location>
</feature>
<evidence type="ECO:0000256" key="1">
    <source>
        <dbReference type="SAM" id="MobiDB-lite"/>
    </source>
</evidence>
<feature type="compositionally biased region" description="Basic residues" evidence="1">
    <location>
        <begin position="648"/>
        <end position="657"/>
    </location>
</feature>
<dbReference type="SMART" id="SM00248">
    <property type="entry name" value="ANK"/>
    <property type="match status" value="3"/>
</dbReference>
<gene>
    <name evidence="2" type="ORF">Cvel_3583.t3</name>
</gene>
<reference evidence="2" key="1">
    <citation type="submission" date="2014-11" db="EMBL/GenBank/DDBJ databases">
        <title>Molecular phylogeny of cliff fern family Woodsiaceae with morphological implications.</title>
        <authorList>
            <person name="Shao Y.-Z."/>
            <person name="Wei R."/>
            <person name="Zhang X.-C."/>
        </authorList>
    </citation>
    <scope>NUCLEOTIDE SEQUENCE</scope>
</reference>
<dbReference type="VEuPathDB" id="CryptoDB:Cvel_3583"/>
<dbReference type="EMBL" id="CDMZ01000518">
    <property type="protein sequence ID" value="CUC09287.1"/>
    <property type="molecule type" value="Genomic_DNA"/>
</dbReference>
<feature type="compositionally biased region" description="Basic and acidic residues" evidence="1">
    <location>
        <begin position="2238"/>
        <end position="2250"/>
    </location>
</feature>
<protein>
    <submittedName>
        <fullName evidence="2">Uncharacterized protein</fullName>
    </submittedName>
</protein>
<dbReference type="SUPFAM" id="SSF52540">
    <property type="entry name" value="P-loop containing nucleoside triphosphate hydrolases"/>
    <property type="match status" value="1"/>
</dbReference>
<dbReference type="InterPro" id="IPR032675">
    <property type="entry name" value="LRR_dom_sf"/>
</dbReference>
<dbReference type="InterPro" id="IPR002110">
    <property type="entry name" value="Ankyrin_rpt"/>
</dbReference>
<dbReference type="Gene3D" id="3.40.50.300">
    <property type="entry name" value="P-loop containing nucleotide triphosphate hydrolases"/>
    <property type="match status" value="1"/>
</dbReference>
<proteinExistence type="predicted"/>
<feature type="compositionally biased region" description="Basic and acidic residues" evidence="1">
    <location>
        <begin position="1061"/>
        <end position="1082"/>
    </location>
</feature>
<evidence type="ECO:0000313" key="2">
    <source>
        <dbReference type="EMBL" id="CUC09287.1"/>
    </source>
</evidence>
<dbReference type="InterPro" id="IPR036770">
    <property type="entry name" value="Ankyrin_rpt-contain_sf"/>
</dbReference>
<accession>A0A0K6S6N7</accession>
<feature type="region of interest" description="Disordered" evidence="1">
    <location>
        <begin position="1056"/>
        <end position="1083"/>
    </location>
</feature>
<organism evidence="2">
    <name type="scientific">Chromera velia CCMP2878</name>
    <dbReference type="NCBI Taxonomy" id="1169474"/>
    <lineage>
        <taxon>Eukaryota</taxon>
        <taxon>Sar</taxon>
        <taxon>Alveolata</taxon>
        <taxon>Colpodellida</taxon>
        <taxon>Chromeraceae</taxon>
        <taxon>Chromera</taxon>
    </lineage>
</organism>
<dbReference type="Gene3D" id="1.25.40.20">
    <property type="entry name" value="Ankyrin repeat-containing domain"/>
    <property type="match status" value="1"/>
</dbReference>
<feature type="region of interest" description="Disordered" evidence="1">
    <location>
        <begin position="743"/>
        <end position="808"/>
    </location>
</feature>
<feature type="compositionally biased region" description="Polar residues" evidence="1">
    <location>
        <begin position="759"/>
        <end position="787"/>
    </location>
</feature>
<feature type="compositionally biased region" description="Acidic residues" evidence="1">
    <location>
        <begin position="2251"/>
        <end position="2264"/>
    </location>
</feature>
<name>A0A0K6S6N7_9ALVE</name>
<dbReference type="SUPFAM" id="SSF48403">
    <property type="entry name" value="Ankyrin repeat"/>
    <property type="match status" value="1"/>
</dbReference>